<reference evidence="1 2" key="1">
    <citation type="submission" date="2019-04" db="EMBL/GenBank/DDBJ databases">
        <title>Cohnella sp. nov. isolated from preserved vegetables.</title>
        <authorList>
            <person name="Lin S.-Y."/>
            <person name="Hung M.-H."/>
            <person name="Young C.-C."/>
        </authorList>
    </citation>
    <scope>NUCLEOTIDE SEQUENCE [LARGE SCALE GENOMIC DNA]</scope>
    <source>
        <strain evidence="1 2">CC-MHH1044</strain>
    </source>
</reference>
<dbReference type="AlphaFoldDB" id="A0A4S4C729"/>
<gene>
    <name evidence="1" type="ORF">E6C55_03400</name>
</gene>
<keyword evidence="2" id="KW-1185">Reference proteome</keyword>
<evidence type="ECO:0000313" key="2">
    <source>
        <dbReference type="Proteomes" id="UP000310636"/>
    </source>
</evidence>
<name>A0A4S4C729_9BACL</name>
<dbReference type="Proteomes" id="UP000310636">
    <property type="component" value="Unassembled WGS sequence"/>
</dbReference>
<organism evidence="1 2">
    <name type="scientific">Cohnella fermenti</name>
    <dbReference type="NCBI Taxonomy" id="2565925"/>
    <lineage>
        <taxon>Bacteria</taxon>
        <taxon>Bacillati</taxon>
        <taxon>Bacillota</taxon>
        <taxon>Bacilli</taxon>
        <taxon>Bacillales</taxon>
        <taxon>Paenibacillaceae</taxon>
        <taxon>Cohnella</taxon>
    </lineage>
</organism>
<sequence length="114" mass="12013">MNCIWKKAGMTILAMFILLGGIPGWFAPGGGHAYADGEGWIMVGSAGFSAGSVRYNSIVADHGTVYVAYRDIANSNKATVMRNDGTGWEPVGNAGFSANVASNTSAVRRQIARR</sequence>
<dbReference type="EMBL" id="SSOB01000003">
    <property type="protein sequence ID" value="THF83747.1"/>
    <property type="molecule type" value="Genomic_DNA"/>
</dbReference>
<comment type="caution">
    <text evidence="1">The sequence shown here is derived from an EMBL/GenBank/DDBJ whole genome shotgun (WGS) entry which is preliminary data.</text>
</comment>
<evidence type="ECO:0000313" key="1">
    <source>
        <dbReference type="EMBL" id="THF83747.1"/>
    </source>
</evidence>
<dbReference type="RefSeq" id="WP_136368376.1">
    <property type="nucleotide sequence ID" value="NZ_SSOB01000003.1"/>
</dbReference>
<protein>
    <submittedName>
        <fullName evidence="1">Uncharacterized protein</fullName>
    </submittedName>
</protein>
<accession>A0A4S4C729</accession>
<proteinExistence type="predicted"/>